<protein>
    <submittedName>
        <fullName evidence="1">Uncharacterized protein</fullName>
    </submittedName>
</protein>
<keyword evidence="2" id="KW-1185">Reference proteome</keyword>
<dbReference type="AlphaFoldDB" id="A0A7R9QD54"/>
<reference evidence="1" key="1">
    <citation type="submission" date="2020-11" db="EMBL/GenBank/DDBJ databases">
        <authorList>
            <person name="Tran Van P."/>
        </authorList>
    </citation>
    <scope>NUCLEOTIDE SEQUENCE</scope>
</reference>
<proteinExistence type="predicted"/>
<evidence type="ECO:0000313" key="1">
    <source>
        <dbReference type="EMBL" id="CAD7641261.1"/>
    </source>
</evidence>
<organism evidence="1">
    <name type="scientific">Medioppia subpectinata</name>
    <dbReference type="NCBI Taxonomy" id="1979941"/>
    <lineage>
        <taxon>Eukaryota</taxon>
        <taxon>Metazoa</taxon>
        <taxon>Ecdysozoa</taxon>
        <taxon>Arthropoda</taxon>
        <taxon>Chelicerata</taxon>
        <taxon>Arachnida</taxon>
        <taxon>Acari</taxon>
        <taxon>Acariformes</taxon>
        <taxon>Sarcoptiformes</taxon>
        <taxon>Oribatida</taxon>
        <taxon>Brachypylina</taxon>
        <taxon>Oppioidea</taxon>
        <taxon>Oppiidae</taxon>
        <taxon>Medioppia</taxon>
    </lineage>
</organism>
<gene>
    <name evidence="1" type="ORF">OSB1V03_LOCUS18573</name>
</gene>
<dbReference type="Proteomes" id="UP000759131">
    <property type="component" value="Unassembled WGS sequence"/>
</dbReference>
<evidence type="ECO:0000313" key="2">
    <source>
        <dbReference type="Proteomes" id="UP000759131"/>
    </source>
</evidence>
<sequence>MGSHWIQLSSPLFALKSLLIPSKAKSISKTRHGL</sequence>
<dbReference type="EMBL" id="CAJPIZ010024976">
    <property type="protein sequence ID" value="CAG2118622.1"/>
    <property type="molecule type" value="Genomic_DNA"/>
</dbReference>
<accession>A0A7R9QD54</accession>
<dbReference type="EMBL" id="OC879551">
    <property type="protein sequence ID" value="CAD7641261.1"/>
    <property type="molecule type" value="Genomic_DNA"/>
</dbReference>
<name>A0A7R9QD54_9ACAR</name>